<proteinExistence type="predicted"/>
<evidence type="ECO:0000313" key="2">
    <source>
        <dbReference type="EMBL" id="RGP78674.1"/>
    </source>
</evidence>
<dbReference type="AlphaFoldDB" id="A0A395T1R9"/>
<feature type="region of interest" description="Disordered" evidence="1">
    <location>
        <begin position="164"/>
        <end position="202"/>
    </location>
</feature>
<feature type="region of interest" description="Disordered" evidence="1">
    <location>
        <begin position="34"/>
        <end position="53"/>
    </location>
</feature>
<feature type="compositionally biased region" description="Basic and acidic residues" evidence="1">
    <location>
        <begin position="225"/>
        <end position="246"/>
    </location>
</feature>
<name>A0A395T1R9_9HYPO</name>
<evidence type="ECO:0000256" key="1">
    <source>
        <dbReference type="SAM" id="MobiDB-lite"/>
    </source>
</evidence>
<feature type="region of interest" description="Disordered" evidence="1">
    <location>
        <begin position="214"/>
        <end position="246"/>
    </location>
</feature>
<protein>
    <submittedName>
        <fullName evidence="2">Uncharacterized protein</fullName>
    </submittedName>
</protein>
<reference evidence="2 3" key="1">
    <citation type="journal article" date="2018" name="PLoS Pathog.">
        <title>Evolution of structural diversity of trichothecenes, a family of toxins produced by plant pathogenic and entomopathogenic fungi.</title>
        <authorList>
            <person name="Proctor R.H."/>
            <person name="McCormick S.P."/>
            <person name="Kim H.S."/>
            <person name="Cardoza R.E."/>
            <person name="Stanley A.M."/>
            <person name="Lindo L."/>
            <person name="Kelly A."/>
            <person name="Brown D.W."/>
            <person name="Lee T."/>
            <person name="Vaughan M.M."/>
            <person name="Alexander N.J."/>
            <person name="Busman M."/>
            <person name="Gutierrez S."/>
        </authorList>
    </citation>
    <scope>NUCLEOTIDE SEQUENCE [LARGE SCALE GENOMIC DNA]</scope>
    <source>
        <strain evidence="2 3">NRRL 20695</strain>
    </source>
</reference>
<evidence type="ECO:0000313" key="3">
    <source>
        <dbReference type="Proteomes" id="UP000266234"/>
    </source>
</evidence>
<dbReference type="Proteomes" id="UP000266234">
    <property type="component" value="Unassembled WGS sequence"/>
</dbReference>
<gene>
    <name evidence="2" type="ORF">FLONG3_3211</name>
</gene>
<feature type="compositionally biased region" description="Basic and acidic residues" evidence="1">
    <location>
        <begin position="44"/>
        <end position="53"/>
    </location>
</feature>
<dbReference type="EMBL" id="PXOG01000060">
    <property type="protein sequence ID" value="RGP78674.1"/>
    <property type="molecule type" value="Genomic_DNA"/>
</dbReference>
<keyword evidence="3" id="KW-1185">Reference proteome</keyword>
<feature type="compositionally biased region" description="Polar residues" evidence="1">
    <location>
        <begin position="167"/>
        <end position="178"/>
    </location>
</feature>
<feature type="compositionally biased region" description="Basic and acidic residues" evidence="1">
    <location>
        <begin position="180"/>
        <end position="196"/>
    </location>
</feature>
<comment type="caution">
    <text evidence="2">The sequence shown here is derived from an EMBL/GenBank/DDBJ whole genome shotgun (WGS) entry which is preliminary data.</text>
</comment>
<organism evidence="2 3">
    <name type="scientific">Fusarium longipes</name>
    <dbReference type="NCBI Taxonomy" id="694270"/>
    <lineage>
        <taxon>Eukaryota</taxon>
        <taxon>Fungi</taxon>
        <taxon>Dikarya</taxon>
        <taxon>Ascomycota</taxon>
        <taxon>Pezizomycotina</taxon>
        <taxon>Sordariomycetes</taxon>
        <taxon>Hypocreomycetidae</taxon>
        <taxon>Hypocreales</taxon>
        <taxon>Nectriaceae</taxon>
        <taxon>Fusarium</taxon>
    </lineage>
</organism>
<sequence>MIYPLLRRSLARNIHNRPGPASTTETIYTAQRETTSFGAPLRNPRHEPQFDESKVVRKPQHLLVSPPQYKKPFIEGERWQTLHQALQVRGPQDPQAKEVSNGRKAPIVPEMAPRHETPLTAREPKQSLEIRELDDLQNETKSVYQGIGDHRPCTKAGLKRVYKTRRNSQPAGHSGLTNRQRREVFVDGTRRNHEPPGRPAFYTQEERRAFVDGGEPVARTAASKPHKDTTQQAHDGEVSSDLDPRANDMRYKAEEAWGGKIHYRKLTKKELRIERQQREKLESRQAD</sequence>
<accession>A0A395T1R9</accession>